<comment type="caution">
    <text evidence="2">The sequence shown here is derived from an EMBL/GenBank/DDBJ whole genome shotgun (WGS) entry which is preliminary data.</text>
</comment>
<reference evidence="2 3" key="1">
    <citation type="submission" date="2014-06" db="EMBL/GenBank/DDBJ databases">
        <authorList>
            <person name="Ju J."/>
            <person name="Zhang J."/>
        </authorList>
    </citation>
    <scope>NUCLEOTIDE SEQUENCE [LARGE SCALE GENOMIC DNA]</scope>
    <source>
        <strain evidence="2">DmL_050</strain>
    </source>
</reference>
<organism evidence="2 3">
    <name type="scientific">Acetobacter senegalensis</name>
    <dbReference type="NCBI Taxonomy" id="446692"/>
    <lineage>
        <taxon>Bacteria</taxon>
        <taxon>Pseudomonadati</taxon>
        <taxon>Pseudomonadota</taxon>
        <taxon>Alphaproteobacteria</taxon>
        <taxon>Acetobacterales</taxon>
        <taxon>Acetobacteraceae</taxon>
        <taxon>Acetobacter</taxon>
    </lineage>
</organism>
<dbReference type="Proteomes" id="UP000195072">
    <property type="component" value="Unassembled WGS sequence"/>
</dbReference>
<dbReference type="Pfam" id="PF08878">
    <property type="entry name" value="HamA"/>
    <property type="match status" value="1"/>
</dbReference>
<name>A0A252ELV9_9PROT</name>
<dbReference type="EMBL" id="JOOZ01000010">
    <property type="protein sequence ID" value="OUL67417.1"/>
    <property type="molecule type" value="Genomic_DNA"/>
</dbReference>
<evidence type="ECO:0000313" key="2">
    <source>
        <dbReference type="EMBL" id="OUL67417.1"/>
    </source>
</evidence>
<dbReference type="AlphaFoldDB" id="A0A252ELV9"/>
<evidence type="ECO:0000313" key="3">
    <source>
        <dbReference type="Proteomes" id="UP000195072"/>
    </source>
</evidence>
<gene>
    <name evidence="2" type="ORF">HK16_00205</name>
</gene>
<accession>A0A252ELV9</accession>
<dbReference type="InterPro" id="IPR014976">
    <property type="entry name" value="AbpA_HamA_C"/>
</dbReference>
<protein>
    <recommendedName>
        <fullName evidence="1">Anti-bacteriophage protein A/HamA C-terminal domain-containing protein</fullName>
    </recommendedName>
</protein>
<evidence type="ECO:0000259" key="1">
    <source>
        <dbReference type="Pfam" id="PF08878"/>
    </source>
</evidence>
<sequence length="309" mass="34636">MINIGFETLIDESLSKITNVTQLKMLLNKRVLSLVNDFEDGKWLSSRFQSYLWDNIAQTALSERERLALADQSHSTLVAAARNLRLTDKDGVGQGSEIAEVFLYGIMKNHYKALPVVPKIFYKQNVQDNAKGADSVHIVVSEDGQDFTLWFGEAKFYNSIADARLDAVVNSVYASLNTGKLKKENAIITNVSDLDQLVLAEALRAKIKAALSSQVSIDHLKPKIHVPILIIHQCAETAKCVELSEEYRKVICAYHKERAEAYFSKQISESSKVHKYGDIQFHLILFPVPNKKAIVDTFLRAVSFYKGAA</sequence>
<proteinExistence type="predicted"/>
<feature type="domain" description="Anti-bacteriophage protein A/HamA C-terminal" evidence="1">
    <location>
        <begin position="27"/>
        <end position="300"/>
    </location>
</feature>